<keyword evidence="1" id="KW-0732">Signal</keyword>
<feature type="chain" id="PRO_5038333255" description="SH3 domain-containing protein" evidence="1">
    <location>
        <begin position="24"/>
        <end position="105"/>
    </location>
</feature>
<name>A0A1G9TEF0_9ACTN</name>
<feature type="signal peptide" evidence="1">
    <location>
        <begin position="1"/>
        <end position="23"/>
    </location>
</feature>
<evidence type="ECO:0008006" key="4">
    <source>
        <dbReference type="Google" id="ProtNLM"/>
    </source>
</evidence>
<dbReference type="Proteomes" id="UP000199202">
    <property type="component" value="Unassembled WGS sequence"/>
</dbReference>
<proteinExistence type="predicted"/>
<dbReference type="EMBL" id="FNDJ01000044">
    <property type="protein sequence ID" value="SDM46121.1"/>
    <property type="molecule type" value="Genomic_DNA"/>
</dbReference>
<gene>
    <name evidence="2" type="ORF">SAMN05421869_14454</name>
</gene>
<keyword evidence="3" id="KW-1185">Reference proteome</keyword>
<evidence type="ECO:0000256" key="1">
    <source>
        <dbReference type="SAM" id="SignalP"/>
    </source>
</evidence>
<accession>A0A1G9TEF0</accession>
<dbReference type="AlphaFoldDB" id="A0A1G9TEF0"/>
<evidence type="ECO:0000313" key="3">
    <source>
        <dbReference type="Proteomes" id="UP000199202"/>
    </source>
</evidence>
<organism evidence="2 3">
    <name type="scientific">Nonomuraea jiangxiensis</name>
    <dbReference type="NCBI Taxonomy" id="633440"/>
    <lineage>
        <taxon>Bacteria</taxon>
        <taxon>Bacillati</taxon>
        <taxon>Actinomycetota</taxon>
        <taxon>Actinomycetes</taxon>
        <taxon>Streptosporangiales</taxon>
        <taxon>Streptosporangiaceae</taxon>
        <taxon>Nonomuraea</taxon>
    </lineage>
</organism>
<dbReference type="RefSeq" id="WP_143044254.1">
    <property type="nucleotide sequence ID" value="NZ_FNDJ01000044.1"/>
</dbReference>
<protein>
    <recommendedName>
        <fullName evidence="4">SH3 domain-containing protein</fullName>
    </recommendedName>
</protein>
<sequence>MHVRRATMTGLLMALSLSGPLTAQTAMAARLYDFAAQGVIIWSEPRAGSIRNGLGYAGQGFQSDRVDRHAHYQCDHFATDQWHHGRNVTTGVVGWVPACNLADPD</sequence>
<evidence type="ECO:0000313" key="2">
    <source>
        <dbReference type="EMBL" id="SDM46121.1"/>
    </source>
</evidence>
<dbReference type="STRING" id="633440.SAMN05421869_14454"/>
<reference evidence="2 3" key="1">
    <citation type="submission" date="2016-10" db="EMBL/GenBank/DDBJ databases">
        <authorList>
            <person name="de Groot N.N."/>
        </authorList>
    </citation>
    <scope>NUCLEOTIDE SEQUENCE [LARGE SCALE GENOMIC DNA]</scope>
    <source>
        <strain evidence="2 3">CGMCC 4.6533</strain>
    </source>
</reference>
<dbReference type="OrthoDB" id="3537455at2"/>